<keyword evidence="1" id="KW-1133">Transmembrane helix</keyword>
<keyword evidence="1" id="KW-0472">Membrane</keyword>
<name>A0AAV4M1R9_BABCB</name>
<dbReference type="GeneID" id="94196220"/>
<proteinExistence type="predicted"/>
<organism evidence="2 3">
    <name type="scientific">Babesia caballi</name>
    <dbReference type="NCBI Taxonomy" id="5871"/>
    <lineage>
        <taxon>Eukaryota</taxon>
        <taxon>Sar</taxon>
        <taxon>Alveolata</taxon>
        <taxon>Apicomplexa</taxon>
        <taxon>Aconoidasida</taxon>
        <taxon>Piroplasmida</taxon>
        <taxon>Babesiidae</taxon>
        <taxon>Babesia</taxon>
    </lineage>
</organism>
<evidence type="ECO:0000313" key="3">
    <source>
        <dbReference type="Proteomes" id="UP001497744"/>
    </source>
</evidence>
<accession>A0AAV4M1R9</accession>
<keyword evidence="3" id="KW-1185">Reference proteome</keyword>
<dbReference type="Proteomes" id="UP001497744">
    <property type="component" value="Unassembled WGS sequence"/>
</dbReference>
<protein>
    <submittedName>
        <fullName evidence="2">Variant erythrocyte surface antigen-1 family protein</fullName>
    </submittedName>
</protein>
<keyword evidence="1" id="KW-0812">Transmembrane</keyword>
<dbReference type="AlphaFoldDB" id="A0AAV4M1R9"/>
<feature type="transmembrane region" description="Helical" evidence="1">
    <location>
        <begin position="177"/>
        <end position="197"/>
    </location>
</feature>
<comment type="caution">
    <text evidence="2">The sequence shown here is derived from an EMBL/GenBank/DDBJ whole genome shotgun (WGS) entry which is preliminary data.</text>
</comment>
<evidence type="ECO:0000256" key="1">
    <source>
        <dbReference type="SAM" id="Phobius"/>
    </source>
</evidence>
<dbReference type="EMBL" id="BPLF01000003">
    <property type="protein sequence ID" value="GIX64739.1"/>
    <property type="molecule type" value="Genomic_DNA"/>
</dbReference>
<reference evidence="2 3" key="1">
    <citation type="submission" date="2021-06" db="EMBL/GenBank/DDBJ databases">
        <title>Genome sequence of Babesia caballi.</title>
        <authorList>
            <person name="Yamagishi J."/>
            <person name="Kidaka T."/>
            <person name="Ochi A."/>
        </authorList>
    </citation>
    <scope>NUCLEOTIDE SEQUENCE [LARGE SCALE GENOMIC DNA]</scope>
    <source>
        <strain evidence="2">USDA-D6B2</strain>
    </source>
</reference>
<dbReference type="RefSeq" id="XP_067716808.1">
    <property type="nucleotide sequence ID" value="XM_067860707.1"/>
</dbReference>
<sequence>MPAPVWKKSLTEPPENLKEAIDWVIQINAHAQDLAAALDALLKNDGSEVAMKVLDKYRLVSESVIEKLTPQTSERHFAVPHAILNKLSEGLRPFNERSDARINRKTLEQWVAEVREANLEKLIEGLARGLMKFIGYKENSGRADGQNGIGSQNYESSYKSVTDKWDSLSPDQHRDSAFILLGIMPVLYFGLSYLYWWCSPDSDGHPRWSKLKINDSGGQTQLKTLLTKVGFTHTSKLNGDKTGQNIVLFLNTGFNELFQGKASSQDYPKFLEKLQETAHWSPSLNTSHPLTSLYLISYYYITNFLYIVEPTSPATPSLAGYSGTAALAGGAYGFNIGGLGTFVSALLA</sequence>
<gene>
    <name evidence="2" type="ORF">BcabD6B2_41740</name>
</gene>
<evidence type="ECO:0000313" key="2">
    <source>
        <dbReference type="EMBL" id="GIX64739.1"/>
    </source>
</evidence>